<dbReference type="PANTHER" id="PTHR10815">
    <property type="entry name" value="METHYLATED-DNA--PROTEIN-CYSTEINE METHYLTRANSFERASE"/>
    <property type="match status" value="1"/>
</dbReference>
<dbReference type="AlphaFoldDB" id="A0A1F7JB61"/>
<accession>A0A1F7JB61</accession>
<evidence type="ECO:0000313" key="3">
    <source>
        <dbReference type="EMBL" id="OGK52843.1"/>
    </source>
</evidence>
<dbReference type="NCBIfam" id="TIGR00589">
    <property type="entry name" value="ogt"/>
    <property type="match status" value="1"/>
</dbReference>
<dbReference type="SUPFAM" id="SSF46767">
    <property type="entry name" value="Methylated DNA-protein cysteine methyltransferase, C-terminal domain"/>
    <property type="match status" value="1"/>
</dbReference>
<dbReference type="PANTHER" id="PTHR10815:SF13">
    <property type="entry name" value="METHYLATED-DNA--PROTEIN-CYSTEINE METHYLTRANSFERASE"/>
    <property type="match status" value="1"/>
</dbReference>
<dbReference type="STRING" id="1802069.A2970_02210"/>
<dbReference type="GO" id="GO:0006281">
    <property type="term" value="P:DNA repair"/>
    <property type="evidence" value="ECO:0007669"/>
    <property type="project" value="InterPro"/>
</dbReference>
<dbReference type="InterPro" id="IPR014048">
    <property type="entry name" value="MethylDNA_cys_MeTrfase_DNA-bd"/>
</dbReference>
<gene>
    <name evidence="3" type="ORF">A2970_02210</name>
</gene>
<sequence length="104" mass="11536">MKNSFEEKVYKLCRSIPKGKVAIYGQLARLAGNRKAARAVGYYMKTNEDVPHTPCHRVVAADGSLTGYSGRGGIAGKRKMLIREGVQFKKNKVDLGYSLWKKSS</sequence>
<feature type="domain" description="Methylated-DNA-[protein]-cysteine S-methyltransferase DNA binding" evidence="2">
    <location>
        <begin position="5"/>
        <end position="86"/>
    </location>
</feature>
<dbReference type="GO" id="GO:0003824">
    <property type="term" value="F:catalytic activity"/>
    <property type="evidence" value="ECO:0007669"/>
    <property type="project" value="InterPro"/>
</dbReference>
<dbReference type="Gene3D" id="1.10.10.10">
    <property type="entry name" value="Winged helix-like DNA-binding domain superfamily/Winged helix DNA-binding domain"/>
    <property type="match status" value="1"/>
</dbReference>
<protein>
    <recommendedName>
        <fullName evidence="2">Methylated-DNA-[protein]-cysteine S-methyltransferase DNA binding domain-containing protein</fullName>
    </recommendedName>
</protein>
<name>A0A1F7JB61_9BACT</name>
<evidence type="ECO:0000313" key="4">
    <source>
        <dbReference type="Proteomes" id="UP000178857"/>
    </source>
</evidence>
<reference evidence="3 4" key="1">
    <citation type="journal article" date="2016" name="Nat. Commun.">
        <title>Thousands of microbial genomes shed light on interconnected biogeochemical processes in an aquifer system.</title>
        <authorList>
            <person name="Anantharaman K."/>
            <person name="Brown C.T."/>
            <person name="Hug L.A."/>
            <person name="Sharon I."/>
            <person name="Castelle C.J."/>
            <person name="Probst A.J."/>
            <person name="Thomas B.C."/>
            <person name="Singh A."/>
            <person name="Wilkins M.J."/>
            <person name="Karaoz U."/>
            <person name="Brodie E.L."/>
            <person name="Williams K.H."/>
            <person name="Hubbard S.S."/>
            <person name="Banfield J.F."/>
        </authorList>
    </citation>
    <scope>NUCLEOTIDE SEQUENCE [LARGE SCALE GENOMIC DNA]</scope>
</reference>
<organism evidence="3 4">
    <name type="scientific">Candidatus Roizmanbacteria bacterium RIFCSPLOWO2_01_FULL_44_13</name>
    <dbReference type="NCBI Taxonomy" id="1802069"/>
    <lineage>
        <taxon>Bacteria</taxon>
        <taxon>Candidatus Roizmaniibacteriota</taxon>
    </lineage>
</organism>
<keyword evidence="1" id="KW-0227">DNA damage</keyword>
<evidence type="ECO:0000259" key="2">
    <source>
        <dbReference type="Pfam" id="PF01035"/>
    </source>
</evidence>
<proteinExistence type="predicted"/>
<dbReference type="Proteomes" id="UP000178857">
    <property type="component" value="Unassembled WGS sequence"/>
</dbReference>
<dbReference type="InterPro" id="IPR036217">
    <property type="entry name" value="MethylDNA_cys_MeTrfase_DNAb"/>
</dbReference>
<dbReference type="Pfam" id="PF01035">
    <property type="entry name" value="DNA_binding_1"/>
    <property type="match status" value="1"/>
</dbReference>
<dbReference type="EMBL" id="MGAT01000013">
    <property type="protein sequence ID" value="OGK52843.1"/>
    <property type="molecule type" value="Genomic_DNA"/>
</dbReference>
<comment type="caution">
    <text evidence="3">The sequence shown here is derived from an EMBL/GenBank/DDBJ whole genome shotgun (WGS) entry which is preliminary data.</text>
</comment>
<evidence type="ECO:0000256" key="1">
    <source>
        <dbReference type="ARBA" id="ARBA00022763"/>
    </source>
</evidence>
<dbReference type="InterPro" id="IPR036388">
    <property type="entry name" value="WH-like_DNA-bd_sf"/>
</dbReference>
<dbReference type="CDD" id="cd06445">
    <property type="entry name" value="ATase"/>
    <property type="match status" value="1"/>
</dbReference>